<dbReference type="EMBL" id="FR718552">
    <property type="protein sequence ID" value="CBX70870.1"/>
    <property type="molecule type" value="Genomic_DNA"/>
</dbReference>
<protein>
    <submittedName>
        <fullName evidence="1">Uncharacterized protein</fullName>
    </submittedName>
</protein>
<evidence type="ECO:0000313" key="1">
    <source>
        <dbReference type="EMBL" id="CBX70870.1"/>
    </source>
</evidence>
<organism evidence="1">
    <name type="scientific">Yersinia enterocolitica W22703</name>
    <dbReference type="NCBI Taxonomy" id="913028"/>
    <lineage>
        <taxon>Bacteria</taxon>
        <taxon>Pseudomonadati</taxon>
        <taxon>Pseudomonadota</taxon>
        <taxon>Gammaproteobacteria</taxon>
        <taxon>Enterobacterales</taxon>
        <taxon>Yersiniaceae</taxon>
        <taxon>Yersinia</taxon>
    </lineage>
</organism>
<sequence>MTLTGPSGHPCSIWSHSVIGDVSIAPFGCGSNDSEYNHQLQ</sequence>
<proteinExistence type="predicted"/>
<name>F4MYG2_YEREN</name>
<gene>
    <name evidence="1" type="ORF">YEW_DI14040</name>
</gene>
<accession>F4MYG2</accession>
<dbReference type="AlphaFoldDB" id="F4MYG2"/>
<reference evidence="1" key="1">
    <citation type="journal article" date="2011" name="BMC Genomics">
        <title>Shotgun sequencing of Yersinia enterocolitica strain W22703 (biotype 2, serotype O:9): genomic evidence for oscillation between invertebrates and mammals.</title>
        <authorList>
            <person name="Fuchs T.M."/>
            <person name="Brandt K."/>
            <person name="Starke M."/>
            <person name="Rattei T."/>
        </authorList>
    </citation>
    <scope>NUCLEOTIDE SEQUENCE</scope>
</reference>